<dbReference type="Gene3D" id="1.10.238.10">
    <property type="entry name" value="EF-hand"/>
    <property type="match status" value="1"/>
</dbReference>
<evidence type="ECO:0000256" key="2">
    <source>
        <dbReference type="RuleBase" id="RU410713"/>
    </source>
</evidence>
<sequence length="249" mass="28352">MSLTASKQESLTKELMDFTSCSRTVAVTLLKKHQWNVSTAADKFFEENANVASLNTVDQNAINTWFDSYADPDEPDSILDEGIMKFCDDIGIDAQDTVVLVIAWKMKAAVMCCFTRSEFVHGMRDLGCESATVLRGKIDSIRALIVEPVAFKQFYLFCFGYSKEPGQKSLSKDVALAMWELVLTPKFPKTADWCAFLTEHSSQGVTRDTWDLFYDFMVKVEQSYDAYDENEAWPVLIDDYMTYVDEKKK</sequence>
<evidence type="ECO:0000313" key="4">
    <source>
        <dbReference type="EMBL" id="KAF0684919.1"/>
    </source>
</evidence>
<reference evidence="4" key="2">
    <citation type="submission" date="2019-06" db="EMBL/GenBank/DDBJ databases">
        <title>Genomics analysis of Aphanomyces spp. identifies a new class of oomycete effector associated with host adaptation.</title>
        <authorList>
            <person name="Gaulin E."/>
        </authorList>
    </citation>
    <scope>NUCLEOTIDE SEQUENCE</scope>
    <source>
        <strain evidence="4">CBS 578.67</strain>
    </source>
</reference>
<evidence type="ECO:0000256" key="1">
    <source>
        <dbReference type="ARBA" id="ARBA00022786"/>
    </source>
</evidence>
<dbReference type="EMBL" id="CAADRA010007255">
    <property type="protein sequence ID" value="VFT99811.1"/>
    <property type="molecule type" value="Genomic_DNA"/>
</dbReference>
<comment type="function">
    <text evidence="2">Neddylation of cullins play an essential role in the regulation of SCF-type complexes activity.</text>
</comment>
<dbReference type="GO" id="GO:0005886">
    <property type="term" value="C:plasma membrane"/>
    <property type="evidence" value="ECO:0007669"/>
    <property type="project" value="UniProtKB-ARBA"/>
</dbReference>
<feature type="domain" description="DCUN1" evidence="3">
    <location>
        <begin position="57"/>
        <end position="245"/>
    </location>
</feature>
<gene>
    <name evidence="5" type="primary">Aste57867_23163</name>
    <name evidence="4" type="ORF">As57867_023092</name>
    <name evidence="5" type="ORF">ASTE57867_23163</name>
</gene>
<dbReference type="GO" id="GO:0097602">
    <property type="term" value="F:cullin family protein binding"/>
    <property type="evidence" value="ECO:0007669"/>
    <property type="project" value="TreeGrafter"/>
</dbReference>
<dbReference type="GO" id="GO:0000151">
    <property type="term" value="C:ubiquitin ligase complex"/>
    <property type="evidence" value="ECO:0007669"/>
    <property type="project" value="TreeGrafter"/>
</dbReference>
<dbReference type="GO" id="GO:0032182">
    <property type="term" value="F:ubiquitin-like protein binding"/>
    <property type="evidence" value="ECO:0007669"/>
    <property type="project" value="TreeGrafter"/>
</dbReference>
<dbReference type="InterPro" id="IPR042460">
    <property type="entry name" value="DCN1-like_PONY"/>
</dbReference>
<dbReference type="PROSITE" id="PS51229">
    <property type="entry name" value="DCUN1"/>
    <property type="match status" value="1"/>
</dbReference>
<evidence type="ECO:0000313" key="6">
    <source>
        <dbReference type="Proteomes" id="UP000332933"/>
    </source>
</evidence>
<evidence type="ECO:0000259" key="3">
    <source>
        <dbReference type="PROSITE" id="PS51229"/>
    </source>
</evidence>
<dbReference type="FunFam" id="1.10.238.10:FF:000030">
    <property type="entry name" value="DCN1-like protein"/>
    <property type="match status" value="1"/>
</dbReference>
<name>A0A485LM57_9STRA</name>
<dbReference type="InterPro" id="IPR009060">
    <property type="entry name" value="UBA-like_sf"/>
</dbReference>
<dbReference type="FunFam" id="1.10.238.200:FF:000003">
    <property type="entry name" value="DCN1-like protein 3"/>
    <property type="match status" value="1"/>
</dbReference>
<dbReference type="PANTHER" id="PTHR12281:SF31">
    <property type="entry name" value="DCN1-LIKE PROTEIN 3"/>
    <property type="match status" value="1"/>
</dbReference>
<dbReference type="PANTHER" id="PTHR12281">
    <property type="entry name" value="RP42 RELATED"/>
    <property type="match status" value="1"/>
</dbReference>
<dbReference type="Pfam" id="PF14555">
    <property type="entry name" value="UBA_4"/>
    <property type="match status" value="1"/>
</dbReference>
<dbReference type="Pfam" id="PF03556">
    <property type="entry name" value="Cullin_binding"/>
    <property type="match status" value="1"/>
</dbReference>
<keyword evidence="1" id="KW-0833">Ubl conjugation pathway</keyword>
<dbReference type="InterPro" id="IPR014764">
    <property type="entry name" value="DCN-prot"/>
</dbReference>
<reference evidence="5 6" key="1">
    <citation type="submission" date="2019-03" db="EMBL/GenBank/DDBJ databases">
        <authorList>
            <person name="Gaulin E."/>
            <person name="Dumas B."/>
        </authorList>
    </citation>
    <scope>NUCLEOTIDE SEQUENCE [LARGE SCALE GENOMIC DNA]</scope>
    <source>
        <strain evidence="5">CBS 568.67</strain>
    </source>
</reference>
<dbReference type="InterPro" id="IPR005176">
    <property type="entry name" value="PONY_dom"/>
</dbReference>
<dbReference type="GO" id="GO:0031624">
    <property type="term" value="F:ubiquitin conjugating enzyme binding"/>
    <property type="evidence" value="ECO:0007669"/>
    <property type="project" value="TreeGrafter"/>
</dbReference>
<dbReference type="Proteomes" id="UP000332933">
    <property type="component" value="Unassembled WGS sequence"/>
</dbReference>
<evidence type="ECO:0000313" key="5">
    <source>
        <dbReference type="EMBL" id="VFT99811.1"/>
    </source>
</evidence>
<dbReference type="Gene3D" id="1.10.8.10">
    <property type="entry name" value="DNA helicase RuvA subunit, C-terminal domain"/>
    <property type="match status" value="1"/>
</dbReference>
<proteinExistence type="predicted"/>
<dbReference type="SUPFAM" id="SSF46934">
    <property type="entry name" value="UBA-like"/>
    <property type="match status" value="1"/>
</dbReference>
<accession>A0A485LM57</accession>
<dbReference type="EMBL" id="VJMH01007229">
    <property type="protein sequence ID" value="KAF0684919.1"/>
    <property type="molecule type" value="Genomic_DNA"/>
</dbReference>
<dbReference type="GO" id="GO:0045116">
    <property type="term" value="P:protein neddylation"/>
    <property type="evidence" value="ECO:0007669"/>
    <property type="project" value="TreeGrafter"/>
</dbReference>
<dbReference type="OrthoDB" id="27198at2759"/>
<protein>
    <recommendedName>
        <fullName evidence="2">Defective in cullin neddylation protein</fullName>
    </recommendedName>
</protein>
<dbReference type="Gene3D" id="1.10.238.200">
    <property type="entry name" value="Cullin, PONY binding domain"/>
    <property type="match status" value="1"/>
</dbReference>
<organism evidence="5 6">
    <name type="scientific">Aphanomyces stellatus</name>
    <dbReference type="NCBI Taxonomy" id="120398"/>
    <lineage>
        <taxon>Eukaryota</taxon>
        <taxon>Sar</taxon>
        <taxon>Stramenopiles</taxon>
        <taxon>Oomycota</taxon>
        <taxon>Saprolegniomycetes</taxon>
        <taxon>Saprolegniales</taxon>
        <taxon>Verrucalvaceae</taxon>
        <taxon>Aphanomyces</taxon>
    </lineage>
</organism>
<keyword evidence="6" id="KW-1185">Reference proteome</keyword>
<dbReference type="AlphaFoldDB" id="A0A485LM57"/>